<accession>A0ABX1GS89</accession>
<dbReference type="PANTHER" id="PTHR48101">
    <property type="entry name" value="METHYLMALONYL-COA MUTASE, MITOCHONDRIAL-RELATED"/>
    <property type="match status" value="1"/>
</dbReference>
<gene>
    <name evidence="2" type="ORF">HCU67_12725</name>
</gene>
<protein>
    <submittedName>
        <fullName evidence="2">Methylmalonyl-CoA mutase</fullName>
    </submittedName>
</protein>
<evidence type="ECO:0000313" key="3">
    <source>
        <dbReference type="Proteomes" id="UP000718451"/>
    </source>
</evidence>
<dbReference type="SUPFAM" id="SSF51703">
    <property type="entry name" value="Cobalamin (vitamin B12)-dependent enzymes"/>
    <property type="match status" value="1"/>
</dbReference>
<dbReference type="Proteomes" id="UP000718451">
    <property type="component" value="Unassembled WGS sequence"/>
</dbReference>
<dbReference type="InterPro" id="IPR006099">
    <property type="entry name" value="MeMalonylCoA_mutase_a/b_cat"/>
</dbReference>
<reference evidence="2 3" key="1">
    <citation type="submission" date="2020-04" db="EMBL/GenBank/DDBJ databases">
        <authorList>
            <person name="Yoon J."/>
        </authorList>
    </citation>
    <scope>NUCLEOTIDE SEQUENCE [LARGE SCALE GENOMIC DNA]</scope>
    <source>
        <strain evidence="2 3">DJ-13</strain>
    </source>
</reference>
<keyword evidence="3" id="KW-1185">Reference proteome</keyword>
<dbReference type="RefSeq" id="WP_168552986.1">
    <property type="nucleotide sequence ID" value="NZ_JAAWWL010000002.1"/>
</dbReference>
<dbReference type="CDD" id="cd03677">
    <property type="entry name" value="MM_CoA_mutase_beta"/>
    <property type="match status" value="1"/>
</dbReference>
<name>A0ABX1GS89_9FLAO</name>
<sequence length="462" mass="52595">MKNETLFSDFDAVSTKQWKQKIQFDLKGADYNDTLVWESIEGIKVKPFYDASDRSNTTSFSLPKDHSWKIGEAIYTGNPKLANERALQVLSKDVQSLVFQIPDGSISMAELLSGIDLTNPSIHFELGFLDPDFFKNLLSEFTLEGTNIHFNVDIIGNLARSGNWFDSLKKDHQFLEETVRISNDYSLTSVLSVDMALYQNAGANCVQQLAYALAHANEYLNHFDNTKAKEKPVVFDVAIGQNYFFEIAKLQALRLLWQNLSSEYGLNHDCHIKAIPSKRNKTLYDYNVNMLRSTSECMAAILGGANTVCNLPYDAIYHKENEFGTRTARNQLLLLKEESYFQEAVHAAGGSFYLNSLINQMSEKALILFKQLEAGGGFLENLKNGTIQRKIKENAKKEQELFDSKDTTLVGTNKYINEDDRMSQDLELYPFLKKKKKQTIIEPILEYRLAEGIEQNRLKQES</sequence>
<feature type="domain" description="Methylmalonyl-CoA mutase alpha/beta chain catalytic" evidence="1">
    <location>
        <begin position="150"/>
        <end position="428"/>
    </location>
</feature>
<dbReference type="InterPro" id="IPR016176">
    <property type="entry name" value="Cbl-dep_enz_cat"/>
</dbReference>
<dbReference type="PANTHER" id="PTHR48101:SF1">
    <property type="entry name" value="METHYLMALONYL-COA MUTASE, LARGE SUBUNIT"/>
    <property type="match status" value="1"/>
</dbReference>
<evidence type="ECO:0000259" key="1">
    <source>
        <dbReference type="Pfam" id="PF01642"/>
    </source>
</evidence>
<comment type="caution">
    <text evidence="2">The sequence shown here is derived from an EMBL/GenBank/DDBJ whole genome shotgun (WGS) entry which is preliminary data.</text>
</comment>
<dbReference type="EMBL" id="JAAWWL010000002">
    <property type="protein sequence ID" value="NKI32813.1"/>
    <property type="molecule type" value="Genomic_DNA"/>
</dbReference>
<dbReference type="Pfam" id="PF01642">
    <property type="entry name" value="MM_CoA_mutase"/>
    <property type="match status" value="1"/>
</dbReference>
<organism evidence="2 3">
    <name type="scientific">Croceivirga thetidis</name>
    <dbReference type="NCBI Taxonomy" id="2721623"/>
    <lineage>
        <taxon>Bacteria</taxon>
        <taxon>Pseudomonadati</taxon>
        <taxon>Bacteroidota</taxon>
        <taxon>Flavobacteriia</taxon>
        <taxon>Flavobacteriales</taxon>
        <taxon>Flavobacteriaceae</taxon>
        <taxon>Croceivirga</taxon>
    </lineage>
</organism>
<evidence type="ECO:0000313" key="2">
    <source>
        <dbReference type="EMBL" id="NKI32813.1"/>
    </source>
</evidence>
<dbReference type="Gene3D" id="3.20.20.240">
    <property type="entry name" value="Methylmalonyl-CoA mutase"/>
    <property type="match status" value="1"/>
</dbReference>
<proteinExistence type="predicted"/>